<name>A0A2T3JK18_PHOPO</name>
<accession>A0A2T3JK18</accession>
<dbReference type="Proteomes" id="UP000241618">
    <property type="component" value="Unassembled WGS sequence"/>
</dbReference>
<proteinExistence type="predicted"/>
<dbReference type="AlphaFoldDB" id="A0A2T3JK18"/>
<dbReference type="EMBL" id="PYMP01000017">
    <property type="protein sequence ID" value="PSU49287.1"/>
    <property type="molecule type" value="Genomic_DNA"/>
</dbReference>
<evidence type="ECO:0000313" key="3">
    <source>
        <dbReference type="Proteomes" id="UP000241405"/>
    </source>
</evidence>
<keyword evidence="3" id="KW-1185">Reference proteome</keyword>
<reference evidence="3 4" key="1">
    <citation type="submission" date="2018-03" db="EMBL/GenBank/DDBJ databases">
        <title>Whole genome sequencing of Histamine producing bacteria.</title>
        <authorList>
            <person name="Butler K."/>
        </authorList>
    </citation>
    <scope>NUCLEOTIDE SEQUENCE [LARGE SCALE GENOMIC DNA]</scope>
    <source>
        <strain evidence="2 4">FS-6.1</strain>
        <strain evidence="1 3">FS-6.2</strain>
    </source>
</reference>
<comment type="caution">
    <text evidence="2">The sequence shown here is derived from an EMBL/GenBank/DDBJ whole genome shotgun (WGS) entry which is preliminary data.</text>
</comment>
<dbReference type="Proteomes" id="UP000241405">
    <property type="component" value="Unassembled WGS sequence"/>
</dbReference>
<evidence type="ECO:0000313" key="4">
    <source>
        <dbReference type="Proteomes" id="UP000241618"/>
    </source>
</evidence>
<organism evidence="2 4">
    <name type="scientific">Photobacterium phosphoreum</name>
    <dbReference type="NCBI Taxonomy" id="659"/>
    <lineage>
        <taxon>Bacteria</taxon>
        <taxon>Pseudomonadati</taxon>
        <taxon>Pseudomonadota</taxon>
        <taxon>Gammaproteobacteria</taxon>
        <taxon>Vibrionales</taxon>
        <taxon>Vibrionaceae</taxon>
        <taxon>Photobacterium</taxon>
    </lineage>
</organism>
<protein>
    <submittedName>
        <fullName evidence="2">Uncharacterized protein</fullName>
    </submittedName>
</protein>
<gene>
    <name evidence="2" type="ORF">C9J18_15855</name>
    <name evidence="1" type="ORF">CTM96_14170</name>
</gene>
<sequence>MVLLLTIIPFRAAATVYLNVNPNQVNGIANTIGLSFANGYVVNLGNPDYRIQLFMDNQWKQHCNTGSTAPNFYGSYYDSNQSKNSAFIGNISCDNNVSDTALGAIVPGYIDYQVRIE</sequence>
<evidence type="ECO:0000313" key="2">
    <source>
        <dbReference type="EMBL" id="PSU49287.1"/>
    </source>
</evidence>
<evidence type="ECO:0000313" key="1">
    <source>
        <dbReference type="EMBL" id="PSU23601.1"/>
    </source>
</evidence>
<dbReference type="EMBL" id="PYMO01000015">
    <property type="protein sequence ID" value="PSU23601.1"/>
    <property type="molecule type" value="Genomic_DNA"/>
</dbReference>